<dbReference type="Pfam" id="PF13400">
    <property type="entry name" value="Tad"/>
    <property type="match status" value="1"/>
</dbReference>
<reference evidence="3 4" key="1">
    <citation type="submission" date="2021-03" db="EMBL/GenBank/DDBJ databases">
        <title>Actinomadura violae sp. nov., isolated from lichen in Thailand.</title>
        <authorList>
            <person name="Kanchanasin P."/>
            <person name="Saeng-In P."/>
            <person name="Phongsopitanun W."/>
            <person name="Yuki M."/>
            <person name="Kudo T."/>
            <person name="Ohkuma M."/>
            <person name="Tanasupawat S."/>
        </authorList>
    </citation>
    <scope>NUCLEOTIDE SEQUENCE [LARGE SCALE GENOMIC DNA]</scope>
    <source>
        <strain evidence="3 4">LCR2-06</strain>
    </source>
</reference>
<evidence type="ECO:0000256" key="1">
    <source>
        <dbReference type="SAM" id="Phobius"/>
    </source>
</evidence>
<sequence>MSTEPSALPKAHRCEQPSDRGSISVFAVVITLVVVVFFGAVVDFEQVLEARQDANITAEEAARAGAGLVDRNRAYSRGKFLVDRQSALRAARSYLRAGDYSGAVSVAGARSIRVHVTVTRPSRFLSVIGISALRADATATANLLTGVEGPRQP</sequence>
<name>A0ABS3RVL5_9ACTN</name>
<protein>
    <recommendedName>
        <fullName evidence="2">Putative Flp pilus-assembly TadG-like N-terminal domain-containing protein</fullName>
    </recommendedName>
</protein>
<organism evidence="3 4">
    <name type="scientific">Actinomadura violacea</name>
    <dbReference type="NCBI Taxonomy" id="2819934"/>
    <lineage>
        <taxon>Bacteria</taxon>
        <taxon>Bacillati</taxon>
        <taxon>Actinomycetota</taxon>
        <taxon>Actinomycetes</taxon>
        <taxon>Streptosporangiales</taxon>
        <taxon>Thermomonosporaceae</taxon>
        <taxon>Actinomadura</taxon>
    </lineage>
</organism>
<comment type="caution">
    <text evidence="3">The sequence shown here is derived from an EMBL/GenBank/DDBJ whole genome shotgun (WGS) entry which is preliminary data.</text>
</comment>
<keyword evidence="1" id="KW-0472">Membrane</keyword>
<keyword evidence="1" id="KW-0812">Transmembrane</keyword>
<evidence type="ECO:0000313" key="4">
    <source>
        <dbReference type="Proteomes" id="UP000680206"/>
    </source>
</evidence>
<evidence type="ECO:0000313" key="3">
    <source>
        <dbReference type="EMBL" id="MBO2460343.1"/>
    </source>
</evidence>
<dbReference type="Proteomes" id="UP000680206">
    <property type="component" value="Unassembled WGS sequence"/>
</dbReference>
<proteinExistence type="predicted"/>
<keyword evidence="1" id="KW-1133">Transmembrane helix</keyword>
<accession>A0ABS3RVL5</accession>
<feature type="transmembrane region" description="Helical" evidence="1">
    <location>
        <begin position="21"/>
        <end position="42"/>
    </location>
</feature>
<dbReference type="RefSeq" id="WP_208243735.1">
    <property type="nucleotide sequence ID" value="NZ_JAGEPF010000013.1"/>
</dbReference>
<feature type="domain" description="Putative Flp pilus-assembly TadG-like N-terminal" evidence="2">
    <location>
        <begin position="21"/>
        <end position="66"/>
    </location>
</feature>
<gene>
    <name evidence="3" type="ORF">J4709_22440</name>
</gene>
<keyword evidence="4" id="KW-1185">Reference proteome</keyword>
<dbReference type="EMBL" id="JAGEPF010000013">
    <property type="protein sequence ID" value="MBO2460343.1"/>
    <property type="molecule type" value="Genomic_DNA"/>
</dbReference>
<dbReference type="InterPro" id="IPR028087">
    <property type="entry name" value="Tad_N"/>
</dbReference>
<evidence type="ECO:0000259" key="2">
    <source>
        <dbReference type="Pfam" id="PF13400"/>
    </source>
</evidence>